<evidence type="ECO:0000256" key="4">
    <source>
        <dbReference type="PROSITE-ProRule" id="PRU00175"/>
    </source>
</evidence>
<proteinExistence type="predicted"/>
<evidence type="ECO:0000256" key="2">
    <source>
        <dbReference type="ARBA" id="ARBA00022771"/>
    </source>
</evidence>
<dbReference type="AlphaFoldDB" id="A0A1S8X4S5"/>
<evidence type="ECO:0000313" key="6">
    <source>
        <dbReference type="EMBL" id="OON21666.1"/>
    </source>
</evidence>
<sequence length="267" mass="30366">MSVMYILGKTGKALQMLYSIVSSAEHTVRSSGLTLNVEMGRIMGAVESRISPYVRQRLKAEISLQIHFDNPQLRMMPKKMSDAVGRRVYRQALKNLPSRYLNLSLRELPASDLLYLRKYIREVFEIAAPESICENNLNHLTEVRRQSLAELPQTPSNAQVISKSDGKEKSQYEILERICTYKLIDGTQLTQCPECPICLCDFIEMELVLVLPCTHLFHGECVEVWLNRGGADCPLCRCTFFENRKQSIPVIGEDSNYIGGVYRPEEG</sequence>
<gene>
    <name evidence="6" type="ORF">X801_02433</name>
</gene>
<name>A0A1S8X4S5_OPIVI</name>
<dbReference type="GO" id="GO:0006511">
    <property type="term" value="P:ubiquitin-dependent protein catabolic process"/>
    <property type="evidence" value="ECO:0007669"/>
    <property type="project" value="TreeGrafter"/>
</dbReference>
<feature type="domain" description="RING-type" evidence="5">
    <location>
        <begin position="195"/>
        <end position="237"/>
    </location>
</feature>
<evidence type="ECO:0000256" key="3">
    <source>
        <dbReference type="ARBA" id="ARBA00022833"/>
    </source>
</evidence>
<dbReference type="PANTHER" id="PTHR22765">
    <property type="entry name" value="RING FINGER AND PROTEASE ASSOCIATED DOMAIN-CONTAINING"/>
    <property type="match status" value="1"/>
</dbReference>
<dbReference type="SMART" id="SM00744">
    <property type="entry name" value="RINGv"/>
    <property type="match status" value="1"/>
</dbReference>
<dbReference type="GO" id="GO:0061630">
    <property type="term" value="F:ubiquitin protein ligase activity"/>
    <property type="evidence" value="ECO:0007669"/>
    <property type="project" value="TreeGrafter"/>
</dbReference>
<dbReference type="Gene3D" id="3.30.40.10">
    <property type="entry name" value="Zinc/RING finger domain, C3HC4 (zinc finger)"/>
    <property type="match status" value="1"/>
</dbReference>
<dbReference type="Proteomes" id="UP000243686">
    <property type="component" value="Unassembled WGS sequence"/>
</dbReference>
<dbReference type="GO" id="GO:0008270">
    <property type="term" value="F:zinc ion binding"/>
    <property type="evidence" value="ECO:0007669"/>
    <property type="project" value="UniProtKB-KW"/>
</dbReference>
<dbReference type="SUPFAM" id="SSF57850">
    <property type="entry name" value="RING/U-box"/>
    <property type="match status" value="1"/>
</dbReference>
<accession>A0A1S8X4S5</accession>
<evidence type="ECO:0000259" key="5">
    <source>
        <dbReference type="PROSITE" id="PS50089"/>
    </source>
</evidence>
<dbReference type="InterPro" id="IPR001841">
    <property type="entry name" value="Znf_RING"/>
</dbReference>
<evidence type="ECO:0000256" key="1">
    <source>
        <dbReference type="ARBA" id="ARBA00022723"/>
    </source>
</evidence>
<dbReference type="PANTHER" id="PTHR22765:SF434">
    <property type="entry name" value="GB|AAD18119.1-RELATED"/>
    <property type="match status" value="1"/>
</dbReference>
<dbReference type="InterPro" id="IPR013083">
    <property type="entry name" value="Znf_RING/FYVE/PHD"/>
</dbReference>
<evidence type="ECO:0000313" key="7">
    <source>
        <dbReference type="Proteomes" id="UP000243686"/>
    </source>
</evidence>
<reference evidence="6 7" key="1">
    <citation type="submission" date="2015-03" db="EMBL/GenBank/DDBJ databases">
        <title>Draft genome of the nematode, Opisthorchis viverrini.</title>
        <authorList>
            <person name="Mitreva M."/>
        </authorList>
    </citation>
    <scope>NUCLEOTIDE SEQUENCE [LARGE SCALE GENOMIC DNA]</scope>
    <source>
        <strain evidence="6">Khon Kaen</strain>
    </source>
</reference>
<keyword evidence="1" id="KW-0479">Metal-binding</keyword>
<dbReference type="PROSITE" id="PS50089">
    <property type="entry name" value="ZF_RING_2"/>
    <property type="match status" value="1"/>
</dbReference>
<dbReference type="Pfam" id="PF13639">
    <property type="entry name" value="zf-RING_2"/>
    <property type="match status" value="1"/>
</dbReference>
<dbReference type="SMART" id="SM00184">
    <property type="entry name" value="RING"/>
    <property type="match status" value="1"/>
</dbReference>
<dbReference type="EMBL" id="KV892038">
    <property type="protein sequence ID" value="OON21666.1"/>
    <property type="molecule type" value="Genomic_DNA"/>
</dbReference>
<dbReference type="InterPro" id="IPR051826">
    <property type="entry name" value="E3_ubiquitin-ligase_domain"/>
</dbReference>
<organism evidence="6 7">
    <name type="scientific">Opisthorchis viverrini</name>
    <name type="common">Southeast Asian liver fluke</name>
    <dbReference type="NCBI Taxonomy" id="6198"/>
    <lineage>
        <taxon>Eukaryota</taxon>
        <taxon>Metazoa</taxon>
        <taxon>Spiralia</taxon>
        <taxon>Lophotrochozoa</taxon>
        <taxon>Platyhelminthes</taxon>
        <taxon>Trematoda</taxon>
        <taxon>Digenea</taxon>
        <taxon>Opisthorchiida</taxon>
        <taxon>Opisthorchiata</taxon>
        <taxon>Opisthorchiidae</taxon>
        <taxon>Opisthorchis</taxon>
    </lineage>
</organism>
<keyword evidence="7" id="KW-1185">Reference proteome</keyword>
<protein>
    <submittedName>
        <fullName evidence="6">Zinc finger, C3HC4 type</fullName>
    </submittedName>
</protein>
<keyword evidence="3" id="KW-0862">Zinc</keyword>
<dbReference type="InterPro" id="IPR011016">
    <property type="entry name" value="Znf_RING-CH"/>
</dbReference>
<keyword evidence="2 4" id="KW-0863">Zinc-finger</keyword>